<name>A0A7S2XV00_9STRA</name>
<dbReference type="EMBL" id="HBHQ01023558">
    <property type="protein sequence ID" value="CAD9824092.1"/>
    <property type="molecule type" value="Transcribed_RNA"/>
</dbReference>
<dbReference type="Pfam" id="PF06966">
    <property type="entry name" value="DUF1295"/>
    <property type="match status" value="1"/>
</dbReference>
<feature type="transmembrane region" description="Helical" evidence="1">
    <location>
        <begin position="137"/>
        <end position="157"/>
    </location>
</feature>
<evidence type="ECO:0000313" key="2">
    <source>
        <dbReference type="EMBL" id="CAD9824092.1"/>
    </source>
</evidence>
<feature type="transmembrane region" description="Helical" evidence="1">
    <location>
        <begin position="236"/>
        <end position="254"/>
    </location>
</feature>
<protein>
    <recommendedName>
        <fullName evidence="3">Steroid 5-alpha reductase C-terminal domain-containing protein</fullName>
    </recommendedName>
</protein>
<evidence type="ECO:0000256" key="1">
    <source>
        <dbReference type="SAM" id="Phobius"/>
    </source>
</evidence>
<keyword evidence="1" id="KW-0472">Membrane</keyword>
<feature type="transmembrane region" description="Helical" evidence="1">
    <location>
        <begin position="24"/>
        <end position="45"/>
    </location>
</feature>
<dbReference type="Gene3D" id="1.20.120.1630">
    <property type="match status" value="1"/>
</dbReference>
<proteinExistence type="predicted"/>
<evidence type="ECO:0008006" key="3">
    <source>
        <dbReference type="Google" id="ProtNLM"/>
    </source>
</evidence>
<reference evidence="2" key="1">
    <citation type="submission" date="2021-01" db="EMBL/GenBank/DDBJ databases">
        <authorList>
            <person name="Corre E."/>
            <person name="Pelletier E."/>
            <person name="Niang G."/>
            <person name="Scheremetjew M."/>
            <person name="Finn R."/>
            <person name="Kale V."/>
            <person name="Holt S."/>
            <person name="Cochrane G."/>
            <person name="Meng A."/>
            <person name="Brown T."/>
            <person name="Cohen L."/>
        </authorList>
    </citation>
    <scope>NUCLEOTIDE SEQUENCE</scope>
    <source>
        <strain evidence="2">CCMP2084</strain>
    </source>
</reference>
<keyword evidence="1" id="KW-1133">Transmembrane helix</keyword>
<keyword evidence="1" id="KW-0812">Transmembrane</keyword>
<dbReference type="PANTHER" id="PTHR32251:SF23">
    <property type="entry name" value="3-OXO-5-ALPHA-STEROID 4-DEHYDROGENASE (DUF1295)"/>
    <property type="match status" value="1"/>
</dbReference>
<dbReference type="GO" id="GO:0016020">
    <property type="term" value="C:membrane"/>
    <property type="evidence" value="ECO:0007669"/>
    <property type="project" value="TreeGrafter"/>
</dbReference>
<sequence>MADIDACDLWGGLGLGISYDDGPYRLAIITCGAVALLCFVVSSISKNYSQVDKIWSIIPVVYAWFPVCDSRTLLMACLVTIWGIRLTWNFNRRGGYKWPLWDGDEDYRWEVIRTGGLIKVLANPLAWTLFNFGFVSIYQNLLLLLIVAPSFVAYTMATSENCIITYARDLNILDVIATLTFLACVLIESVADNQQFAFQTEKYRLRNTGNAELLVGDYGDGFCQSGIFRIVRKPNYAAEQMIWVSFFLFSIAAQKEVASIWNWSAIGSVLLVLLFQGSGWFTEKITMAKYPSYKDYVKRVPLYIPSMLDNWLKLKQE</sequence>
<dbReference type="AlphaFoldDB" id="A0A7S2XV00"/>
<feature type="transmembrane region" description="Helical" evidence="1">
    <location>
        <begin position="57"/>
        <end position="84"/>
    </location>
</feature>
<gene>
    <name evidence="2" type="ORF">ASEP1449_LOCUS15926</name>
</gene>
<dbReference type="InterPro" id="IPR010721">
    <property type="entry name" value="UstE-like"/>
</dbReference>
<dbReference type="PROSITE" id="PS50244">
    <property type="entry name" value="S5A_REDUCTASE"/>
    <property type="match status" value="1"/>
</dbReference>
<dbReference type="PANTHER" id="PTHR32251">
    <property type="entry name" value="3-OXO-5-ALPHA-STEROID 4-DEHYDROGENASE"/>
    <property type="match status" value="1"/>
</dbReference>
<organism evidence="2">
    <name type="scientific">Attheya septentrionalis</name>
    <dbReference type="NCBI Taxonomy" id="420275"/>
    <lineage>
        <taxon>Eukaryota</taxon>
        <taxon>Sar</taxon>
        <taxon>Stramenopiles</taxon>
        <taxon>Ochrophyta</taxon>
        <taxon>Bacillariophyta</taxon>
        <taxon>Coscinodiscophyceae</taxon>
        <taxon>Chaetocerotophycidae</taxon>
        <taxon>Chaetocerotales</taxon>
        <taxon>Attheyaceae</taxon>
        <taxon>Attheya</taxon>
    </lineage>
</organism>
<feature type="transmembrane region" description="Helical" evidence="1">
    <location>
        <begin position="260"/>
        <end position="281"/>
    </location>
</feature>
<accession>A0A7S2XV00</accession>